<dbReference type="RefSeq" id="WP_025393257.1">
    <property type="nucleotide sequence ID" value="NZ_JACHXX010000011.1"/>
</dbReference>
<dbReference type="InterPro" id="IPR010921">
    <property type="entry name" value="Trp_repressor/repl_initiator"/>
</dbReference>
<dbReference type="Pfam" id="PF01527">
    <property type="entry name" value="HTH_Tnp_1"/>
    <property type="match status" value="1"/>
</dbReference>
<keyword evidence="3" id="KW-1185">Reference proteome</keyword>
<dbReference type="PANTHER" id="PTHR37936">
    <property type="entry name" value="TRANSPOSASE INSC FOR INSERTION ELEMENT IS2A-RELATED"/>
    <property type="match status" value="1"/>
</dbReference>
<evidence type="ECO:0000256" key="1">
    <source>
        <dbReference type="ARBA" id="ARBA00009964"/>
    </source>
</evidence>
<proteinExistence type="inferred from homology"/>
<dbReference type="SUPFAM" id="SSF48295">
    <property type="entry name" value="TrpR-like"/>
    <property type="match status" value="1"/>
</dbReference>
<sequence>METTLEFLTTGKPGREVHRHWPDKVKAKIVSESLRPGTTVNEVAQRYGLRANSLSTWRTMARQGKLILPEPEDAVEFATVIVDPPVSEPPPKTVGRPEIVLGPVTIRLEEGASAARIAAIARALATP</sequence>
<protein>
    <submittedName>
        <fullName evidence="2">Transposase</fullName>
    </submittedName>
</protein>
<reference evidence="2 3" key="1">
    <citation type="submission" date="2020-08" db="EMBL/GenBank/DDBJ databases">
        <title>Genomic Encyclopedia of Type Strains, Phase III (KMG-III): the genomes of soil and plant-associated and newly described type strains.</title>
        <authorList>
            <person name="Whitman W."/>
        </authorList>
    </citation>
    <scope>NUCLEOTIDE SEQUENCE [LARGE SCALE GENOMIC DNA]</scope>
    <source>
        <strain evidence="2 3">CECT 8280</strain>
    </source>
</reference>
<evidence type="ECO:0000313" key="3">
    <source>
        <dbReference type="Proteomes" id="UP000542811"/>
    </source>
</evidence>
<comment type="similarity">
    <text evidence="1">Belongs to the transposase 8 family.</text>
</comment>
<evidence type="ECO:0000313" key="2">
    <source>
        <dbReference type="EMBL" id="MBB3165664.1"/>
    </source>
</evidence>
<dbReference type="InterPro" id="IPR036388">
    <property type="entry name" value="WH-like_DNA-bd_sf"/>
</dbReference>
<name>A0ABR6GHB0_9HYPH</name>
<organism evidence="2 3">
    <name type="scientific">Rhizobium laguerreae</name>
    <dbReference type="NCBI Taxonomy" id="1076926"/>
    <lineage>
        <taxon>Bacteria</taxon>
        <taxon>Pseudomonadati</taxon>
        <taxon>Pseudomonadota</taxon>
        <taxon>Alphaproteobacteria</taxon>
        <taxon>Hyphomicrobiales</taxon>
        <taxon>Rhizobiaceae</taxon>
        <taxon>Rhizobium/Agrobacterium group</taxon>
        <taxon>Rhizobium</taxon>
    </lineage>
</organism>
<dbReference type="Gene3D" id="1.10.10.10">
    <property type="entry name" value="Winged helix-like DNA-binding domain superfamily/Winged helix DNA-binding domain"/>
    <property type="match status" value="1"/>
</dbReference>
<dbReference type="Proteomes" id="UP000542811">
    <property type="component" value="Unassembled WGS sequence"/>
</dbReference>
<gene>
    <name evidence="2" type="ORF">FHS25_006174</name>
</gene>
<accession>A0ABR6GHB0</accession>
<dbReference type="InterPro" id="IPR002514">
    <property type="entry name" value="Transposase_8"/>
</dbReference>
<dbReference type="PANTHER" id="PTHR37936:SF3">
    <property type="entry name" value="TRANSPOSASE INSC FOR INSERTION ELEMENT IS2A-RELATED"/>
    <property type="match status" value="1"/>
</dbReference>
<dbReference type="EMBL" id="JACHXX010000011">
    <property type="protein sequence ID" value="MBB3165664.1"/>
    <property type="molecule type" value="Genomic_DNA"/>
</dbReference>
<dbReference type="NCBIfam" id="NF047595">
    <property type="entry name" value="IS66_ISRel24_TnpA"/>
    <property type="match status" value="1"/>
</dbReference>
<comment type="caution">
    <text evidence="2">The sequence shown here is derived from an EMBL/GenBank/DDBJ whole genome shotgun (WGS) entry which is preliminary data.</text>
</comment>